<accession>A0AAN8S1Q7</accession>
<feature type="domain" description="Acyl-CoA oxidase C-alpha1" evidence="15">
    <location>
        <begin position="322"/>
        <end position="483"/>
    </location>
</feature>
<evidence type="ECO:0000256" key="2">
    <source>
        <dbReference type="ARBA" id="ARBA00004275"/>
    </source>
</evidence>
<keyword evidence="9" id="KW-0443">Lipid metabolism</keyword>
<dbReference type="FunFam" id="1.20.140.10:FF:000010">
    <property type="entry name" value="Acyl-coenzyme A oxidase"/>
    <property type="match status" value="1"/>
</dbReference>
<dbReference type="Proteomes" id="UP001372834">
    <property type="component" value="Unassembled WGS sequence"/>
</dbReference>
<comment type="pathway">
    <text evidence="3">Lipid metabolism.</text>
</comment>
<dbReference type="EMBL" id="JAWJWE010000037">
    <property type="protein sequence ID" value="KAK6625508.1"/>
    <property type="molecule type" value="Genomic_DNA"/>
</dbReference>
<feature type="binding site" evidence="13">
    <location>
        <position position="189"/>
    </location>
    <ligand>
        <name>FAD</name>
        <dbReference type="ChEBI" id="CHEBI:57692"/>
    </ligand>
</feature>
<evidence type="ECO:0000256" key="12">
    <source>
        <dbReference type="PIRSR" id="PIRSR000168-1"/>
    </source>
</evidence>
<dbReference type="Pfam" id="PF22924">
    <property type="entry name" value="ACOX_C_alpha1"/>
    <property type="match status" value="1"/>
</dbReference>
<keyword evidence="5 11" id="KW-0285">Flavoprotein</keyword>
<dbReference type="FunFam" id="1.20.140.10:FF:000007">
    <property type="entry name" value="Acyl-coenzyme A oxidase"/>
    <property type="match status" value="1"/>
</dbReference>
<proteinExistence type="inferred from homology"/>
<feature type="binding site" evidence="13">
    <location>
        <position position="150"/>
    </location>
    <ligand>
        <name>FAD</name>
        <dbReference type="ChEBI" id="CHEBI:57692"/>
    </ligand>
</feature>
<dbReference type="GO" id="GO:0033540">
    <property type="term" value="P:fatty acid beta-oxidation using acyl-CoA oxidase"/>
    <property type="evidence" value="ECO:0007669"/>
    <property type="project" value="TreeGrafter"/>
</dbReference>
<dbReference type="Gene3D" id="1.20.140.10">
    <property type="entry name" value="Butyryl-CoA Dehydrogenase, subunit A, domain 3"/>
    <property type="match status" value="2"/>
</dbReference>
<dbReference type="PANTHER" id="PTHR10909">
    <property type="entry name" value="ELECTRON TRANSPORT OXIDOREDUCTASE"/>
    <property type="match status" value="1"/>
</dbReference>
<comment type="caution">
    <text evidence="16">The sequence shown here is derived from an EMBL/GenBank/DDBJ whole genome shotgun (WGS) entry which is preliminary data.</text>
</comment>
<reference evidence="16 17" key="1">
    <citation type="submission" date="2023-10" db="EMBL/GenBank/DDBJ databases">
        <title>Genomes of two closely related lineages of the louse Polyplax serrata with different host specificities.</title>
        <authorList>
            <person name="Martinu J."/>
            <person name="Tarabai H."/>
            <person name="Stefka J."/>
            <person name="Hypsa V."/>
        </authorList>
    </citation>
    <scope>NUCLEOTIDE SEQUENCE [LARGE SCALE GENOMIC DNA]</scope>
    <source>
        <strain evidence="16">HR10_N</strain>
    </source>
</reference>
<comment type="similarity">
    <text evidence="4 11">Belongs to the acyl-CoA oxidase family.</text>
</comment>
<evidence type="ECO:0000256" key="4">
    <source>
        <dbReference type="ARBA" id="ARBA00006288"/>
    </source>
</evidence>
<dbReference type="InterPro" id="IPR046373">
    <property type="entry name" value="Acyl-CoA_Oxase/DH_mid-dom_sf"/>
</dbReference>
<keyword evidence="8" id="KW-0560">Oxidoreductase</keyword>
<dbReference type="InterPro" id="IPR012258">
    <property type="entry name" value="Acyl-CoA_oxidase"/>
</dbReference>
<evidence type="ECO:0000256" key="13">
    <source>
        <dbReference type="PIRSR" id="PIRSR000168-2"/>
    </source>
</evidence>
<dbReference type="InterPro" id="IPR002655">
    <property type="entry name" value="Acyl-CoA_oxidase_C"/>
</dbReference>
<evidence type="ECO:0000256" key="7">
    <source>
        <dbReference type="ARBA" id="ARBA00022832"/>
    </source>
</evidence>
<name>A0AAN8S1Q7_POLSC</name>
<dbReference type="InterPro" id="IPR037069">
    <property type="entry name" value="AcylCoA_DH/ox_N_sf"/>
</dbReference>
<dbReference type="GO" id="GO:0071949">
    <property type="term" value="F:FAD binding"/>
    <property type="evidence" value="ECO:0007669"/>
    <property type="project" value="InterPro"/>
</dbReference>
<keyword evidence="6 11" id="KW-0274">FAD</keyword>
<evidence type="ECO:0000259" key="15">
    <source>
        <dbReference type="Pfam" id="PF22924"/>
    </source>
</evidence>
<evidence type="ECO:0000259" key="14">
    <source>
        <dbReference type="Pfam" id="PF01756"/>
    </source>
</evidence>
<feature type="active site" description="Proton acceptor" evidence="12">
    <location>
        <position position="468"/>
    </location>
</feature>
<dbReference type="PANTHER" id="PTHR10909:SF390">
    <property type="entry name" value="PEROXISOMAL ACYL-COENZYME A OXIDASE 3"/>
    <property type="match status" value="1"/>
</dbReference>
<dbReference type="GO" id="GO:0005777">
    <property type="term" value="C:peroxisome"/>
    <property type="evidence" value="ECO:0007669"/>
    <property type="project" value="UniProtKB-SubCell"/>
</dbReference>
<dbReference type="PIRSF" id="PIRSF000168">
    <property type="entry name" value="Acyl-CoA_oxidase"/>
    <property type="match status" value="1"/>
</dbReference>
<evidence type="ECO:0000256" key="9">
    <source>
        <dbReference type="ARBA" id="ARBA00023098"/>
    </source>
</evidence>
<evidence type="ECO:0000256" key="6">
    <source>
        <dbReference type="ARBA" id="ARBA00022827"/>
    </source>
</evidence>
<dbReference type="AlphaFoldDB" id="A0AAN8S1Q7"/>
<keyword evidence="10" id="KW-0576">Peroxisome</keyword>
<dbReference type="InterPro" id="IPR036250">
    <property type="entry name" value="AcylCo_DH-like_C"/>
</dbReference>
<comment type="subcellular location">
    <subcellularLocation>
        <location evidence="2">Peroxisome</location>
    </subcellularLocation>
</comment>
<feature type="domain" description="Acyl-CoA oxidase C-terminal" evidence="14">
    <location>
        <begin position="527"/>
        <end position="703"/>
    </location>
</feature>
<evidence type="ECO:0000256" key="1">
    <source>
        <dbReference type="ARBA" id="ARBA00001974"/>
    </source>
</evidence>
<keyword evidence="7" id="KW-0276">Fatty acid metabolism</keyword>
<dbReference type="GO" id="GO:0055088">
    <property type="term" value="P:lipid homeostasis"/>
    <property type="evidence" value="ECO:0007669"/>
    <property type="project" value="TreeGrafter"/>
</dbReference>
<evidence type="ECO:0000313" key="17">
    <source>
        <dbReference type="Proteomes" id="UP001372834"/>
    </source>
</evidence>
<evidence type="ECO:0000256" key="10">
    <source>
        <dbReference type="ARBA" id="ARBA00023140"/>
    </source>
</evidence>
<dbReference type="Pfam" id="PF01756">
    <property type="entry name" value="ACOX"/>
    <property type="match status" value="1"/>
</dbReference>
<protein>
    <recommendedName>
        <fullName evidence="11">Acyl-coenzyme A oxidase</fullName>
    </recommendedName>
</protein>
<dbReference type="Gene3D" id="2.40.110.10">
    <property type="entry name" value="Butyryl-CoA Dehydrogenase, subunit A, domain 2"/>
    <property type="match status" value="2"/>
</dbReference>
<evidence type="ECO:0000313" key="16">
    <source>
        <dbReference type="EMBL" id="KAK6625508.1"/>
    </source>
</evidence>
<dbReference type="InterPro" id="IPR009100">
    <property type="entry name" value="AcylCoA_DH/oxidase_NM_dom_sf"/>
</dbReference>
<sequence length="713" mass="81347">MGVVLQDFAQGPLTPYRQNATFDWKKMKVLLEGEEILKHKMDFWNFVENHPTFQHPIESLSLDEYRRLTSQRMYIIFNEGFLTWDKIAVQPLLPASLYSAMFQYNGSLAIKYSLTFGLFGSTIRSLGTDDQIHFADDVENGLIAGCFALTEIAHGTNTKGMRAEAHYDPATEEFVLHSPDFEAAKCWVGSMGKVQWNSCINVGFQPLFSDLNADTGKIFTGKGCTHAIVYARLIMPDKTDHGHHWFVVPIRDPKTLLPYSGVVVGDMGEKVGLNGVDNGFVMFNNYRIPRSNLLSRISQVNREGKYISKFKDPNKQRGASLGALSGGRSMIMCISVAYFTVSLTIAVRYSAVRKQFGTETEELPVIEYQLQQWRLFPYIAVVYAFKIFGDFFMNEMATFQISRFLGAQVSEDLGVEIHGISSVGKPLFSWITQKGMQECREACGGHGYLKATRLGDLRNDNDANCTYEGENSVLIQQTSKWLLGFYTEYMNNKQISSPLGSVNFINHCHDILKTKFTSQSIEEISRPENLIKTYDWLVCWMLKITAERLEQNRVKHKDKFTAFNESQAYYARTLAIVFAERYILVKFFEKATSLETEPQIQNVLLRLCSLYGLWSLDQHMAILYQGGYCTGPNPVQFVRDGIIKLCTDLKPEAVSLMDALAPPDFIVNSVLGHSDGNVYKHMQNKMFQTPFTFHRPYWWEEITHWRDHLNSKL</sequence>
<evidence type="ECO:0000256" key="5">
    <source>
        <dbReference type="ARBA" id="ARBA00022630"/>
    </source>
</evidence>
<dbReference type="GO" id="GO:0005504">
    <property type="term" value="F:fatty acid binding"/>
    <property type="evidence" value="ECO:0007669"/>
    <property type="project" value="TreeGrafter"/>
</dbReference>
<dbReference type="GO" id="GO:0016402">
    <property type="term" value="F:pristanoyl-CoA oxidase activity"/>
    <property type="evidence" value="ECO:0007669"/>
    <property type="project" value="TreeGrafter"/>
</dbReference>
<evidence type="ECO:0000256" key="3">
    <source>
        <dbReference type="ARBA" id="ARBA00005189"/>
    </source>
</evidence>
<evidence type="ECO:0000256" key="11">
    <source>
        <dbReference type="PIRNR" id="PIRNR000168"/>
    </source>
</evidence>
<gene>
    <name evidence="16" type="ORF">RUM43_005807</name>
</gene>
<dbReference type="SUPFAM" id="SSF56645">
    <property type="entry name" value="Acyl-CoA dehydrogenase NM domain-like"/>
    <property type="match status" value="2"/>
</dbReference>
<evidence type="ECO:0000256" key="8">
    <source>
        <dbReference type="ARBA" id="ARBA00023002"/>
    </source>
</evidence>
<comment type="cofactor">
    <cofactor evidence="1">
        <name>FAD</name>
        <dbReference type="ChEBI" id="CHEBI:57692"/>
    </cofactor>
</comment>
<dbReference type="SUPFAM" id="SSF47203">
    <property type="entry name" value="Acyl-CoA dehydrogenase C-terminal domain-like"/>
    <property type="match status" value="2"/>
</dbReference>
<dbReference type="InterPro" id="IPR055060">
    <property type="entry name" value="ACOX_C_alpha1"/>
</dbReference>
<organism evidence="16 17">
    <name type="scientific">Polyplax serrata</name>
    <name type="common">Common mouse louse</name>
    <dbReference type="NCBI Taxonomy" id="468196"/>
    <lineage>
        <taxon>Eukaryota</taxon>
        <taxon>Metazoa</taxon>
        <taxon>Ecdysozoa</taxon>
        <taxon>Arthropoda</taxon>
        <taxon>Hexapoda</taxon>
        <taxon>Insecta</taxon>
        <taxon>Pterygota</taxon>
        <taxon>Neoptera</taxon>
        <taxon>Paraneoptera</taxon>
        <taxon>Psocodea</taxon>
        <taxon>Troctomorpha</taxon>
        <taxon>Phthiraptera</taxon>
        <taxon>Anoplura</taxon>
        <taxon>Polyplacidae</taxon>
        <taxon>Polyplax</taxon>
    </lineage>
</organism>
<dbReference type="Gene3D" id="1.10.540.10">
    <property type="entry name" value="Acyl-CoA dehydrogenase/oxidase, N-terminal domain"/>
    <property type="match status" value="1"/>
</dbReference>